<feature type="domain" description="F-box" evidence="2">
    <location>
        <begin position="85"/>
        <end position="128"/>
    </location>
</feature>
<evidence type="ECO:0000256" key="1">
    <source>
        <dbReference type="SAM" id="MobiDB-lite"/>
    </source>
</evidence>
<dbReference type="AlphaFoldDB" id="A0AA38TRD8"/>
<name>A0AA38TRD8_9ASTR</name>
<proteinExistence type="predicted"/>
<evidence type="ECO:0000313" key="3">
    <source>
        <dbReference type="EMBL" id="KAJ9565693.1"/>
    </source>
</evidence>
<dbReference type="Gene3D" id="1.20.1280.50">
    <property type="match status" value="1"/>
</dbReference>
<protein>
    <recommendedName>
        <fullName evidence="2">F-box domain-containing protein</fullName>
    </recommendedName>
</protein>
<accession>A0AA38TRD8</accession>
<sequence length="342" mass="38852">MKTLNISSKQKTENENSTPIFENDCMSIVRKSLRPICKGKREWLMISELKGLFSEEINPAKLAYFLIGYNVNIERSLTMSESRNWLQMPDEIMGEMILQRLGAVQILMSVQKVCTTWRRICKDPTMWKIIGLMAVHRSCGELIDITLYFDETNDDLRDHISRLALDEPPSGHLVGLSPRAFEISEPALLLRYYGLGVKCAVKRLSHLETLELSNIYIHAEDIEVLGRNCPQLKSFTMNRRFLDCNADAHTYAIANSMPGLRHLNLTGTLGTDDGVQAILHVYLDGNLEKLCKERIKDFKYKRDNIPEANEDSEIDDFYDDDDPLGDYGVSGGSDISAGDDYD</sequence>
<dbReference type="InterPro" id="IPR032675">
    <property type="entry name" value="LRR_dom_sf"/>
</dbReference>
<dbReference type="SUPFAM" id="SSF81383">
    <property type="entry name" value="F-box domain"/>
    <property type="match status" value="1"/>
</dbReference>
<feature type="region of interest" description="Disordered" evidence="1">
    <location>
        <begin position="309"/>
        <end position="342"/>
    </location>
</feature>
<evidence type="ECO:0000313" key="4">
    <source>
        <dbReference type="Proteomes" id="UP001172457"/>
    </source>
</evidence>
<dbReference type="PANTHER" id="PTHR38926">
    <property type="entry name" value="F-BOX DOMAIN CONTAINING PROTEIN, EXPRESSED"/>
    <property type="match status" value="1"/>
</dbReference>
<reference evidence="3" key="1">
    <citation type="submission" date="2023-03" db="EMBL/GenBank/DDBJ databases">
        <title>Chromosome-scale reference genome and RAD-based genetic map of yellow starthistle (Centaurea solstitialis) reveal putative structural variation and QTLs associated with invader traits.</title>
        <authorList>
            <person name="Reatini B."/>
            <person name="Cang F.A."/>
            <person name="Jiang Q."/>
            <person name="Mckibben M.T.W."/>
            <person name="Barker M.S."/>
            <person name="Rieseberg L.H."/>
            <person name="Dlugosch K.M."/>
        </authorList>
    </citation>
    <scope>NUCLEOTIDE SEQUENCE</scope>
    <source>
        <strain evidence="3">CAN-66</strain>
        <tissue evidence="3">Leaf</tissue>
    </source>
</reference>
<dbReference type="Proteomes" id="UP001172457">
    <property type="component" value="Chromosome 1"/>
</dbReference>
<dbReference type="EMBL" id="JARYMX010000001">
    <property type="protein sequence ID" value="KAJ9565693.1"/>
    <property type="molecule type" value="Genomic_DNA"/>
</dbReference>
<dbReference type="CDD" id="cd22164">
    <property type="entry name" value="F-box_AtSKIP19-like"/>
    <property type="match status" value="1"/>
</dbReference>
<gene>
    <name evidence="3" type="ORF">OSB04_001659</name>
</gene>
<organism evidence="3 4">
    <name type="scientific">Centaurea solstitialis</name>
    <name type="common">yellow star-thistle</name>
    <dbReference type="NCBI Taxonomy" id="347529"/>
    <lineage>
        <taxon>Eukaryota</taxon>
        <taxon>Viridiplantae</taxon>
        <taxon>Streptophyta</taxon>
        <taxon>Embryophyta</taxon>
        <taxon>Tracheophyta</taxon>
        <taxon>Spermatophyta</taxon>
        <taxon>Magnoliopsida</taxon>
        <taxon>eudicotyledons</taxon>
        <taxon>Gunneridae</taxon>
        <taxon>Pentapetalae</taxon>
        <taxon>asterids</taxon>
        <taxon>campanulids</taxon>
        <taxon>Asterales</taxon>
        <taxon>Asteraceae</taxon>
        <taxon>Carduoideae</taxon>
        <taxon>Cardueae</taxon>
        <taxon>Centaureinae</taxon>
        <taxon>Centaurea</taxon>
    </lineage>
</organism>
<dbReference type="InterPro" id="IPR001810">
    <property type="entry name" value="F-box_dom"/>
</dbReference>
<comment type="caution">
    <text evidence="3">The sequence shown here is derived from an EMBL/GenBank/DDBJ whole genome shotgun (WGS) entry which is preliminary data.</text>
</comment>
<dbReference type="Gene3D" id="3.80.10.10">
    <property type="entry name" value="Ribonuclease Inhibitor"/>
    <property type="match status" value="1"/>
</dbReference>
<dbReference type="PANTHER" id="PTHR38926:SF2">
    <property type="entry name" value="F-BOX_LRR-REPEAT PROTEIN 21-RELATED"/>
    <property type="match status" value="1"/>
</dbReference>
<dbReference type="SUPFAM" id="SSF52047">
    <property type="entry name" value="RNI-like"/>
    <property type="match status" value="1"/>
</dbReference>
<evidence type="ECO:0000259" key="2">
    <source>
        <dbReference type="Pfam" id="PF12937"/>
    </source>
</evidence>
<keyword evidence="4" id="KW-1185">Reference proteome</keyword>
<dbReference type="Pfam" id="PF12937">
    <property type="entry name" value="F-box-like"/>
    <property type="match status" value="1"/>
</dbReference>
<feature type="compositionally biased region" description="Acidic residues" evidence="1">
    <location>
        <begin position="309"/>
        <end position="324"/>
    </location>
</feature>
<dbReference type="InterPro" id="IPR036047">
    <property type="entry name" value="F-box-like_dom_sf"/>
</dbReference>